<gene>
    <name evidence="1" type="ORF">DJ568_12665</name>
</gene>
<evidence type="ECO:0008006" key="3">
    <source>
        <dbReference type="Google" id="ProtNLM"/>
    </source>
</evidence>
<comment type="caution">
    <text evidence="1">The sequence shown here is derived from an EMBL/GenBank/DDBJ whole genome shotgun (WGS) entry which is preliminary data.</text>
</comment>
<protein>
    <recommendedName>
        <fullName evidence="3">DUF4185 domain-containing protein</fullName>
    </recommendedName>
</protein>
<evidence type="ECO:0000313" key="2">
    <source>
        <dbReference type="Proteomes" id="UP000253209"/>
    </source>
</evidence>
<dbReference type="Proteomes" id="UP000253209">
    <property type="component" value="Unassembled WGS sequence"/>
</dbReference>
<proteinExistence type="predicted"/>
<accession>A0A367GNQ6</accession>
<dbReference type="EMBL" id="QGDC01000006">
    <property type="protein sequence ID" value="RCH54665.1"/>
    <property type="molecule type" value="Genomic_DNA"/>
</dbReference>
<name>A0A367GNQ6_9SPHI</name>
<sequence length="420" mass="45639">MLIALLAAASLSACKKDGLKKGSPIDSAPKKTNAITCSPATFSSIATTYNTHFTRGNTTTSQWTGADATYSIPLGGGKILWMFGDTFVGYVNPPDATHPHRWRPSSSMNPNTFMIQNTSVTPNTWITVVGMGVDPVSWMWWPPAKTGNEYLSGTAKTWYWPGDATISGDNLYIYFTKFQGIAGGGYSTIGTDLFTFSVSGLNALTATVSNINSTKTSVFTMPLSATKETIFGTSLMEDGTNNYIYISDKIDYSPYGLWHAAKAYRVPSSNINGTKAYFTGYGPAPTYSPVYGSSTFSGSGNTTGIMKKLAGGVLSDLLLSPQFSVIKIGSKYRLITQEDMGKKIYSYEAASPVGPWECETLIHTISDPNTNVTYNAFLHPHIKNGATTYLLSYNLNGNTFADVYNNVDTYRPKFIWVNIP</sequence>
<keyword evidence="2" id="KW-1185">Reference proteome</keyword>
<evidence type="ECO:0000313" key="1">
    <source>
        <dbReference type="EMBL" id="RCH54665.1"/>
    </source>
</evidence>
<organism evidence="1 2">
    <name type="scientific">Mucilaginibacter hurinus</name>
    <dbReference type="NCBI Taxonomy" id="2201324"/>
    <lineage>
        <taxon>Bacteria</taxon>
        <taxon>Pseudomonadati</taxon>
        <taxon>Bacteroidota</taxon>
        <taxon>Sphingobacteriia</taxon>
        <taxon>Sphingobacteriales</taxon>
        <taxon>Sphingobacteriaceae</taxon>
        <taxon>Mucilaginibacter</taxon>
    </lineage>
</organism>
<reference evidence="1 2" key="1">
    <citation type="submission" date="2018-05" db="EMBL/GenBank/DDBJ databases">
        <title>Mucilaginibacter hurinus sp. nov., isolated from briquette warehouse soil.</title>
        <authorList>
            <person name="Choi L."/>
        </authorList>
    </citation>
    <scope>NUCLEOTIDE SEQUENCE [LARGE SCALE GENOMIC DNA]</scope>
    <source>
        <strain evidence="1 2">ZR32</strain>
    </source>
</reference>
<dbReference type="AlphaFoldDB" id="A0A367GNQ6"/>